<evidence type="ECO:0000313" key="4">
    <source>
        <dbReference type="Proteomes" id="UP000032534"/>
    </source>
</evidence>
<keyword evidence="2" id="KW-0472">Membrane</keyword>
<comment type="caution">
    <text evidence="3">The sequence shown here is derived from an EMBL/GenBank/DDBJ whole genome shotgun (WGS) entry which is preliminary data.</text>
</comment>
<dbReference type="EMBL" id="JTHP01000024">
    <property type="protein sequence ID" value="KJD45108.1"/>
    <property type="molecule type" value="Genomic_DNA"/>
</dbReference>
<evidence type="ECO:0000313" key="3">
    <source>
        <dbReference type="EMBL" id="KJD45108.1"/>
    </source>
</evidence>
<dbReference type="RefSeq" id="WP_044646594.1">
    <property type="nucleotide sequence ID" value="NZ_JTHP01000024.1"/>
</dbReference>
<reference evidence="3 4" key="1">
    <citation type="submission" date="2014-11" db="EMBL/GenBank/DDBJ databases">
        <title>Draft Genome Sequences of Paenibacillus polymyxa NRRL B-30509 and Paenibacillus terrae NRRL B-30644, Strains from a Poultry Environment that Produce Tridecaptin A and Paenicidins.</title>
        <authorList>
            <person name="van Belkum M.J."/>
            <person name="Lohans C.T."/>
            <person name="Vederas J.C."/>
        </authorList>
    </citation>
    <scope>NUCLEOTIDE SEQUENCE [LARGE SCALE GENOMIC DNA]</scope>
    <source>
        <strain evidence="3 4">NRRL B-30644</strain>
    </source>
</reference>
<feature type="region of interest" description="Disordered" evidence="1">
    <location>
        <begin position="56"/>
        <end position="77"/>
    </location>
</feature>
<dbReference type="AlphaFoldDB" id="A0A0D7X2A9"/>
<evidence type="ECO:0000256" key="1">
    <source>
        <dbReference type="SAM" id="MobiDB-lite"/>
    </source>
</evidence>
<gene>
    <name evidence="3" type="ORF">QD47_13325</name>
</gene>
<keyword evidence="2" id="KW-1133">Transmembrane helix</keyword>
<sequence length="77" mass="8611">MTSLTTEGMIALVTNVGFPAALSLILLKYILVTLSRRLEQLDRSVKQLSQSLEEVKAERVKQSEETHPANTDKLRAE</sequence>
<dbReference type="PATRIC" id="fig|159743.3.peg.2965"/>
<proteinExistence type="predicted"/>
<keyword evidence="2" id="KW-0812">Transmembrane</keyword>
<feature type="transmembrane region" description="Helical" evidence="2">
    <location>
        <begin position="12"/>
        <end position="31"/>
    </location>
</feature>
<evidence type="ECO:0008006" key="5">
    <source>
        <dbReference type="Google" id="ProtNLM"/>
    </source>
</evidence>
<keyword evidence="4" id="KW-1185">Reference proteome</keyword>
<dbReference type="Proteomes" id="UP000032534">
    <property type="component" value="Unassembled WGS sequence"/>
</dbReference>
<protein>
    <recommendedName>
        <fullName evidence="5">YvrJ family protein</fullName>
    </recommendedName>
</protein>
<dbReference type="OrthoDB" id="2662123at2"/>
<evidence type="ECO:0000256" key="2">
    <source>
        <dbReference type="SAM" id="Phobius"/>
    </source>
</evidence>
<organism evidence="3 4">
    <name type="scientific">Paenibacillus terrae</name>
    <dbReference type="NCBI Taxonomy" id="159743"/>
    <lineage>
        <taxon>Bacteria</taxon>
        <taxon>Bacillati</taxon>
        <taxon>Bacillota</taxon>
        <taxon>Bacilli</taxon>
        <taxon>Bacillales</taxon>
        <taxon>Paenibacillaceae</taxon>
        <taxon>Paenibacillus</taxon>
    </lineage>
</organism>
<name>A0A0D7X2A9_9BACL</name>
<accession>A0A0D7X2A9</accession>